<protein>
    <submittedName>
        <fullName evidence="1">Uncharacterized protein</fullName>
    </submittedName>
</protein>
<name>A0ACB9PY26_BAUVA</name>
<dbReference type="Proteomes" id="UP000828941">
    <property type="component" value="Chromosome 2"/>
</dbReference>
<keyword evidence="2" id="KW-1185">Reference proteome</keyword>
<evidence type="ECO:0000313" key="1">
    <source>
        <dbReference type="EMBL" id="KAI4353388.1"/>
    </source>
</evidence>
<evidence type="ECO:0000313" key="2">
    <source>
        <dbReference type="Proteomes" id="UP000828941"/>
    </source>
</evidence>
<accession>A0ACB9PY26</accession>
<comment type="caution">
    <text evidence="1">The sequence shown here is derived from an EMBL/GenBank/DDBJ whole genome shotgun (WGS) entry which is preliminary data.</text>
</comment>
<proteinExistence type="predicted"/>
<reference evidence="1 2" key="1">
    <citation type="journal article" date="2022" name="DNA Res.">
        <title>Chromosomal-level genome assembly of the orchid tree Bauhinia variegata (Leguminosae; Cercidoideae) supports the allotetraploid origin hypothesis of Bauhinia.</title>
        <authorList>
            <person name="Zhong Y."/>
            <person name="Chen Y."/>
            <person name="Zheng D."/>
            <person name="Pang J."/>
            <person name="Liu Y."/>
            <person name="Luo S."/>
            <person name="Meng S."/>
            <person name="Qian L."/>
            <person name="Wei D."/>
            <person name="Dai S."/>
            <person name="Zhou R."/>
        </authorList>
    </citation>
    <scope>NUCLEOTIDE SEQUENCE [LARGE SCALE GENOMIC DNA]</scope>
    <source>
        <strain evidence="1">BV-YZ2020</strain>
    </source>
</reference>
<gene>
    <name evidence="1" type="ORF">L6164_002343</name>
</gene>
<sequence length="573" mass="63421">MRTRFGIWFIFLALLYCFADLEAKTLDPYKVLGVDKNASQREIQKAFHKLSLQYHPDKNKNKGAQEKFAQINNAYEILSDEQKRKNYDMYGDEKGDPGFQGGHPGGQGGYTYFTGGGPGQSEFNFRPGDWQSTGGRGGSHSYSFSFGGSGRPNSFGFGLDDLFGNFFGGGGGGGFGGSHFGGFGSSTSSQSGSRRSPKNFRAINSQIFKKEIVDQGMSWLLLSYTPSLNDQHLESIVDEVAGSLDGALKVGSVNCEKEVSLCKELGIYPRRIPRVFVYSYKGNEKGSLVEYNGDLAAKNLKSFCQDHLPRFSKRTDLNYVEQLSNDEKLPRVLLLSSKKDTPVIWRVLSGLYYKRITFSDAEVRDVSDPRVKRLGVDALPAIVGWLPNGDKHVLKTGISVKDIKSAVLDLSTVLDNFIKRSKKAAAQAKEQSDSDEKQIKLLSRSNFEVLCGEGTPVCLIGVFRSSKAREKLDSVLSLVSHKSLSRRPNQASGSRDSVSYALLDATKHESFLKAFDKTGFRSSDKLLIAYKPRRRKFAAFQGEITTEEVENFISSVLNGDIPFRETLDKPALK</sequence>
<organism evidence="1 2">
    <name type="scientific">Bauhinia variegata</name>
    <name type="common">Purple orchid tree</name>
    <name type="synonym">Phanera variegata</name>
    <dbReference type="NCBI Taxonomy" id="167791"/>
    <lineage>
        <taxon>Eukaryota</taxon>
        <taxon>Viridiplantae</taxon>
        <taxon>Streptophyta</taxon>
        <taxon>Embryophyta</taxon>
        <taxon>Tracheophyta</taxon>
        <taxon>Spermatophyta</taxon>
        <taxon>Magnoliopsida</taxon>
        <taxon>eudicotyledons</taxon>
        <taxon>Gunneridae</taxon>
        <taxon>Pentapetalae</taxon>
        <taxon>rosids</taxon>
        <taxon>fabids</taxon>
        <taxon>Fabales</taxon>
        <taxon>Fabaceae</taxon>
        <taxon>Cercidoideae</taxon>
        <taxon>Cercideae</taxon>
        <taxon>Bauhiniinae</taxon>
        <taxon>Bauhinia</taxon>
    </lineage>
</organism>
<dbReference type="EMBL" id="CM039427">
    <property type="protein sequence ID" value="KAI4353388.1"/>
    <property type="molecule type" value="Genomic_DNA"/>
</dbReference>